<organism evidence="5 6">
    <name type="scientific">Oceanirhabdus seepicola</name>
    <dbReference type="NCBI Taxonomy" id="2828781"/>
    <lineage>
        <taxon>Bacteria</taxon>
        <taxon>Bacillati</taxon>
        <taxon>Bacillota</taxon>
        <taxon>Clostridia</taxon>
        <taxon>Eubacteriales</taxon>
        <taxon>Clostridiaceae</taxon>
        <taxon>Oceanirhabdus</taxon>
    </lineage>
</organism>
<evidence type="ECO:0000313" key="5">
    <source>
        <dbReference type="EMBL" id="MCM1991874.1"/>
    </source>
</evidence>
<evidence type="ECO:0000259" key="4">
    <source>
        <dbReference type="Pfam" id="PF08241"/>
    </source>
</evidence>
<dbReference type="AlphaFoldDB" id="A0A9J6P506"/>
<dbReference type="CDD" id="cd02440">
    <property type="entry name" value="AdoMet_MTases"/>
    <property type="match status" value="1"/>
</dbReference>
<dbReference type="InterPro" id="IPR013216">
    <property type="entry name" value="Methyltransf_11"/>
</dbReference>
<keyword evidence="2 5" id="KW-0489">Methyltransferase</keyword>
<keyword evidence="3" id="KW-0808">Transferase</keyword>
<dbReference type="PANTHER" id="PTHR44942">
    <property type="entry name" value="METHYLTRANSF_11 DOMAIN-CONTAINING PROTEIN"/>
    <property type="match status" value="1"/>
</dbReference>
<keyword evidence="6" id="KW-1185">Reference proteome</keyword>
<dbReference type="Gene3D" id="3.40.50.150">
    <property type="entry name" value="Vaccinia Virus protein VP39"/>
    <property type="match status" value="1"/>
</dbReference>
<evidence type="ECO:0000256" key="1">
    <source>
        <dbReference type="ARBA" id="ARBA00008361"/>
    </source>
</evidence>
<dbReference type="InterPro" id="IPR029063">
    <property type="entry name" value="SAM-dependent_MTases_sf"/>
</dbReference>
<dbReference type="PANTHER" id="PTHR44942:SF4">
    <property type="entry name" value="METHYLTRANSFERASE TYPE 11 DOMAIN-CONTAINING PROTEIN"/>
    <property type="match status" value="1"/>
</dbReference>
<dbReference type="SUPFAM" id="SSF53335">
    <property type="entry name" value="S-adenosyl-L-methionine-dependent methyltransferases"/>
    <property type="match status" value="1"/>
</dbReference>
<reference evidence="5" key="2">
    <citation type="submission" date="2021-04" db="EMBL/GenBank/DDBJ databases">
        <authorList>
            <person name="Dong X."/>
        </authorList>
    </citation>
    <scope>NUCLEOTIDE SEQUENCE</scope>
    <source>
        <strain evidence="5">ZWT</strain>
    </source>
</reference>
<reference evidence="5" key="1">
    <citation type="journal article" date="2021" name="mSystems">
        <title>Bacteria and Archaea Synergistically Convert Glycine Betaine to Biogenic Methane in the Formosa Cold Seep of the South China Sea.</title>
        <authorList>
            <person name="Li L."/>
            <person name="Zhang W."/>
            <person name="Zhang S."/>
            <person name="Song L."/>
            <person name="Sun Q."/>
            <person name="Zhang H."/>
            <person name="Xiang H."/>
            <person name="Dong X."/>
        </authorList>
    </citation>
    <scope>NUCLEOTIDE SEQUENCE</scope>
    <source>
        <strain evidence="5">ZWT</strain>
    </source>
</reference>
<dbReference type="GO" id="GO:0032259">
    <property type="term" value="P:methylation"/>
    <property type="evidence" value="ECO:0007669"/>
    <property type="project" value="UniProtKB-KW"/>
</dbReference>
<dbReference type="RefSeq" id="WP_250861008.1">
    <property type="nucleotide sequence ID" value="NZ_JAGSOJ010000004.1"/>
</dbReference>
<gene>
    <name evidence="5" type="ORF">KDK92_19210</name>
</gene>
<evidence type="ECO:0000256" key="2">
    <source>
        <dbReference type="ARBA" id="ARBA00022603"/>
    </source>
</evidence>
<feature type="domain" description="Methyltransferase type 11" evidence="4">
    <location>
        <begin position="40"/>
        <end position="131"/>
    </location>
</feature>
<dbReference type="Pfam" id="PF08241">
    <property type="entry name" value="Methyltransf_11"/>
    <property type="match status" value="1"/>
</dbReference>
<comment type="caution">
    <text evidence="5">The sequence shown here is derived from an EMBL/GenBank/DDBJ whole genome shotgun (WGS) entry which is preliminary data.</text>
</comment>
<dbReference type="EMBL" id="JAGSOJ010000004">
    <property type="protein sequence ID" value="MCM1991874.1"/>
    <property type="molecule type" value="Genomic_DNA"/>
</dbReference>
<dbReference type="InterPro" id="IPR051052">
    <property type="entry name" value="Diverse_substrate_MTase"/>
</dbReference>
<dbReference type="Proteomes" id="UP001056429">
    <property type="component" value="Unassembled WGS sequence"/>
</dbReference>
<evidence type="ECO:0000313" key="6">
    <source>
        <dbReference type="Proteomes" id="UP001056429"/>
    </source>
</evidence>
<name>A0A9J6P506_9CLOT</name>
<protein>
    <submittedName>
        <fullName evidence="5">Class I SAM-dependent methyltransferase</fullName>
    </submittedName>
</protein>
<sequence>MKNEFDNKAKDYANGRPTYPEEILSKLKEMGIDKQSTVADIGAGTGLLTHMLCQLGCKVLAVEPNSEMINECKKYCSTNTNIEYICAPAERTQLKDHSIDVITIAQAFHWFDKQLCKSEFQRILKENSHVITIWNDLQEDSGFVKAYMNIIRSYEIKTTAGNSYFNPDREKFDFFGQDYIKTYYDNWQTVTEEEVICNATSVSYTPSKSDCNYDKFVQELRNLFLKYQENGKVTFHYKTEVCICQFI</sequence>
<accession>A0A9J6P506</accession>
<comment type="similarity">
    <text evidence="1">Belongs to the methyltransferase superfamily.</text>
</comment>
<proteinExistence type="inferred from homology"/>
<dbReference type="GO" id="GO:0008757">
    <property type="term" value="F:S-adenosylmethionine-dependent methyltransferase activity"/>
    <property type="evidence" value="ECO:0007669"/>
    <property type="project" value="InterPro"/>
</dbReference>
<evidence type="ECO:0000256" key="3">
    <source>
        <dbReference type="ARBA" id="ARBA00022679"/>
    </source>
</evidence>